<name>A0A8J4Y3J6_CHIOP</name>
<keyword evidence="1" id="KW-1133">Transmembrane helix</keyword>
<dbReference type="EMBL" id="JACEEZ010019081">
    <property type="protein sequence ID" value="KAG0716126.1"/>
    <property type="molecule type" value="Genomic_DNA"/>
</dbReference>
<dbReference type="Proteomes" id="UP000770661">
    <property type="component" value="Unassembled WGS sequence"/>
</dbReference>
<proteinExistence type="predicted"/>
<protein>
    <submittedName>
        <fullName evidence="2">Uncharacterized protein</fullName>
    </submittedName>
</protein>
<evidence type="ECO:0000313" key="2">
    <source>
        <dbReference type="EMBL" id="KAG0716126.1"/>
    </source>
</evidence>
<sequence>MNFTTVVWTLVVVAVTVVKVVFTIIITTIKTILVKNDWLWTQGSAMVVSLARRLAALLVEGANSGLVNMTTTLLHDLSTCCCYAFGLLVSLLSKMMTVTLWVVKYLLNRCREPSMEHRQLNVTEGGLAAATSLDDHPGGHDLHLADGRFA</sequence>
<feature type="transmembrane region" description="Helical" evidence="1">
    <location>
        <begin position="83"/>
        <end position="107"/>
    </location>
</feature>
<keyword evidence="1" id="KW-0472">Membrane</keyword>
<accession>A0A8J4Y3J6</accession>
<keyword evidence="3" id="KW-1185">Reference proteome</keyword>
<reference evidence="2" key="1">
    <citation type="submission" date="2020-07" db="EMBL/GenBank/DDBJ databases">
        <title>The High-quality genome of the commercially important snow crab, Chionoecetes opilio.</title>
        <authorList>
            <person name="Jeong J.-H."/>
            <person name="Ryu S."/>
        </authorList>
    </citation>
    <scope>NUCLEOTIDE SEQUENCE</scope>
    <source>
        <strain evidence="2">MADBK_172401_WGS</strain>
        <tissue evidence="2">Digestive gland</tissue>
    </source>
</reference>
<dbReference type="OrthoDB" id="10312946at2759"/>
<feature type="transmembrane region" description="Helical" evidence="1">
    <location>
        <begin position="6"/>
        <end position="26"/>
    </location>
</feature>
<comment type="caution">
    <text evidence="2">The sequence shown here is derived from an EMBL/GenBank/DDBJ whole genome shotgun (WGS) entry which is preliminary data.</text>
</comment>
<evidence type="ECO:0000256" key="1">
    <source>
        <dbReference type="SAM" id="Phobius"/>
    </source>
</evidence>
<organism evidence="2 3">
    <name type="scientific">Chionoecetes opilio</name>
    <name type="common">Atlantic snow crab</name>
    <name type="synonym">Cancer opilio</name>
    <dbReference type="NCBI Taxonomy" id="41210"/>
    <lineage>
        <taxon>Eukaryota</taxon>
        <taxon>Metazoa</taxon>
        <taxon>Ecdysozoa</taxon>
        <taxon>Arthropoda</taxon>
        <taxon>Crustacea</taxon>
        <taxon>Multicrustacea</taxon>
        <taxon>Malacostraca</taxon>
        <taxon>Eumalacostraca</taxon>
        <taxon>Eucarida</taxon>
        <taxon>Decapoda</taxon>
        <taxon>Pleocyemata</taxon>
        <taxon>Brachyura</taxon>
        <taxon>Eubrachyura</taxon>
        <taxon>Majoidea</taxon>
        <taxon>Majidae</taxon>
        <taxon>Chionoecetes</taxon>
    </lineage>
</organism>
<keyword evidence="1" id="KW-0812">Transmembrane</keyword>
<dbReference type="AlphaFoldDB" id="A0A8J4Y3J6"/>
<gene>
    <name evidence="2" type="ORF">GWK47_010327</name>
</gene>
<evidence type="ECO:0000313" key="3">
    <source>
        <dbReference type="Proteomes" id="UP000770661"/>
    </source>
</evidence>